<evidence type="ECO:0000259" key="3">
    <source>
        <dbReference type="Pfam" id="PF14432"/>
    </source>
</evidence>
<feature type="repeat" description="PPR" evidence="2">
    <location>
        <begin position="298"/>
        <end position="332"/>
    </location>
</feature>
<dbReference type="FunFam" id="1.25.40.10:FF:000196">
    <property type="entry name" value="Pentatricopeptide repeat-containing protein At4g14850"/>
    <property type="match status" value="1"/>
</dbReference>
<accession>A0A7J6XEU7</accession>
<proteinExistence type="predicted"/>
<dbReference type="Gene3D" id="1.25.40.10">
    <property type="entry name" value="Tetratricopeptide repeat domain"/>
    <property type="match status" value="3"/>
</dbReference>
<dbReference type="SUPFAM" id="SSF48452">
    <property type="entry name" value="TPR-like"/>
    <property type="match status" value="1"/>
</dbReference>
<dbReference type="PANTHER" id="PTHR24015">
    <property type="entry name" value="OS07G0578800 PROTEIN-RELATED"/>
    <property type="match status" value="1"/>
</dbReference>
<keyword evidence="1" id="KW-0677">Repeat</keyword>
<dbReference type="GO" id="GO:0009451">
    <property type="term" value="P:RNA modification"/>
    <property type="evidence" value="ECO:0007669"/>
    <property type="project" value="InterPro"/>
</dbReference>
<dbReference type="InterPro" id="IPR046960">
    <property type="entry name" value="PPR_At4g14850-like_plant"/>
</dbReference>
<evidence type="ECO:0000256" key="2">
    <source>
        <dbReference type="PROSITE-ProRule" id="PRU00708"/>
    </source>
</evidence>
<dbReference type="Pfam" id="PF01535">
    <property type="entry name" value="PPR"/>
    <property type="match status" value="5"/>
</dbReference>
<feature type="domain" description="DYW" evidence="3">
    <location>
        <begin position="513"/>
        <end position="605"/>
    </location>
</feature>
<dbReference type="AlphaFoldDB" id="A0A7J6XEU7"/>
<dbReference type="GO" id="GO:0008270">
    <property type="term" value="F:zinc ion binding"/>
    <property type="evidence" value="ECO:0007669"/>
    <property type="project" value="InterPro"/>
</dbReference>
<keyword evidence="5" id="KW-1185">Reference proteome</keyword>
<comment type="caution">
    <text evidence="4">The sequence shown here is derived from an EMBL/GenBank/DDBJ whole genome shotgun (WGS) entry which is preliminary data.</text>
</comment>
<dbReference type="FunFam" id="1.25.40.10:FF:000344">
    <property type="entry name" value="Pentatricopeptide repeat-containing protein"/>
    <property type="match status" value="1"/>
</dbReference>
<dbReference type="InterPro" id="IPR046849">
    <property type="entry name" value="E2_motif"/>
</dbReference>
<dbReference type="Pfam" id="PF20431">
    <property type="entry name" value="E_motif"/>
    <property type="match status" value="1"/>
</dbReference>
<dbReference type="FunFam" id="1.25.40.10:FF:000144">
    <property type="entry name" value="Pentatricopeptide repeat-containing protein, mitochondrial"/>
    <property type="match status" value="1"/>
</dbReference>
<dbReference type="PROSITE" id="PS51375">
    <property type="entry name" value="PPR"/>
    <property type="match status" value="5"/>
</dbReference>
<name>A0A7J6XEU7_THATH</name>
<dbReference type="InterPro" id="IPR002885">
    <property type="entry name" value="PPR_rpt"/>
</dbReference>
<dbReference type="OrthoDB" id="185373at2759"/>
<feature type="repeat" description="PPR" evidence="2">
    <location>
        <begin position="333"/>
        <end position="368"/>
    </location>
</feature>
<dbReference type="Pfam" id="PF13041">
    <property type="entry name" value="PPR_2"/>
    <property type="match status" value="2"/>
</dbReference>
<sequence>MIRGYACNGFSGKSLVLYKEMLSFGHKADNFTYPFVLKACGDLLLVEIGKKVHCEVVVSGYESDIFVGNCLLSMYSRLGDMKTARKLFERMLIRDLTSWNTIISGYVKNQDPLEAVNIFNLMIRVGIRLDCTTLLSVFPACAELEALKLGKELHGYIFRSNIGCFDIVVSNSLIDMYFNCHFIVGARQLFEKMKWRDTVTWNSMIMGYARSGEAFESLKIFCRMILEDGDPDQVTFINVLGACDQISALQFSTSVHSLLVRKGFIEHMIVGTKLVDMYAKCGSLDCSYRVFDEMPEKNLVSWSAMVGGFGLHGRGREALAVFSQMKVKGIKPDDVTFTTVLSACSHAGLVDEGRRIFDQMLKEYGIMPTLEHYSCMVDLLGRAGYLDEAYDFIKAMKIKPNFDVWAALLSACRAQRNVKLAEVAARNAFTLNPRRIGSYVLLSNIFAAEKKWEEVENVRFIVRQLGLKKQPGCSFIELDKVVHRFLVGDKTHPQSKEIYAKMEELRQLLKKAGYNPDTSSVYYDVEEDLKEDMLWDHSERLATAFALIHTGPGMVIRISKNLRVCGDCHMVIKLISNLTGREIIMRDAHRFHHFSNGICSCGDYW</sequence>
<feature type="repeat" description="PPR" evidence="2">
    <location>
        <begin position="197"/>
        <end position="231"/>
    </location>
</feature>
<dbReference type="EMBL" id="JABWDY010002130">
    <property type="protein sequence ID" value="KAF5206880.1"/>
    <property type="molecule type" value="Genomic_DNA"/>
</dbReference>
<dbReference type="GO" id="GO:0003723">
    <property type="term" value="F:RNA binding"/>
    <property type="evidence" value="ECO:0007669"/>
    <property type="project" value="InterPro"/>
</dbReference>
<dbReference type="Proteomes" id="UP000554482">
    <property type="component" value="Unassembled WGS sequence"/>
</dbReference>
<feature type="repeat" description="PPR" evidence="2">
    <location>
        <begin position="95"/>
        <end position="129"/>
    </location>
</feature>
<dbReference type="NCBIfam" id="TIGR00756">
    <property type="entry name" value="PPR"/>
    <property type="match status" value="5"/>
</dbReference>
<evidence type="ECO:0000313" key="5">
    <source>
        <dbReference type="Proteomes" id="UP000554482"/>
    </source>
</evidence>
<dbReference type="InterPro" id="IPR046848">
    <property type="entry name" value="E_motif"/>
</dbReference>
<dbReference type="InterPro" id="IPR011990">
    <property type="entry name" value="TPR-like_helical_dom_sf"/>
</dbReference>
<feature type="repeat" description="PPR" evidence="2">
    <location>
        <begin position="64"/>
        <end position="94"/>
    </location>
</feature>
<dbReference type="Pfam" id="PF20430">
    <property type="entry name" value="Eplus_motif"/>
    <property type="match status" value="1"/>
</dbReference>
<organism evidence="4 5">
    <name type="scientific">Thalictrum thalictroides</name>
    <name type="common">Rue-anemone</name>
    <name type="synonym">Anemone thalictroides</name>
    <dbReference type="NCBI Taxonomy" id="46969"/>
    <lineage>
        <taxon>Eukaryota</taxon>
        <taxon>Viridiplantae</taxon>
        <taxon>Streptophyta</taxon>
        <taxon>Embryophyta</taxon>
        <taxon>Tracheophyta</taxon>
        <taxon>Spermatophyta</taxon>
        <taxon>Magnoliopsida</taxon>
        <taxon>Ranunculales</taxon>
        <taxon>Ranunculaceae</taxon>
        <taxon>Thalictroideae</taxon>
        <taxon>Thalictrum</taxon>
    </lineage>
</organism>
<evidence type="ECO:0000256" key="1">
    <source>
        <dbReference type="ARBA" id="ARBA00022737"/>
    </source>
</evidence>
<gene>
    <name evidence="4" type="ORF">FRX31_003532</name>
</gene>
<protein>
    <submittedName>
        <fullName evidence="4">Pentatricopeptide repeat</fullName>
    </submittedName>
</protein>
<evidence type="ECO:0000313" key="4">
    <source>
        <dbReference type="EMBL" id="KAF5206880.1"/>
    </source>
</evidence>
<dbReference type="InterPro" id="IPR032867">
    <property type="entry name" value="DYW_dom"/>
</dbReference>
<reference evidence="4 5" key="1">
    <citation type="submission" date="2020-06" db="EMBL/GenBank/DDBJ databases">
        <title>Transcriptomic and genomic resources for Thalictrum thalictroides and T. hernandezii: Facilitating candidate gene discovery in an emerging model plant lineage.</title>
        <authorList>
            <person name="Arias T."/>
            <person name="Riano-Pachon D.M."/>
            <person name="Di Stilio V.S."/>
        </authorList>
    </citation>
    <scope>NUCLEOTIDE SEQUENCE [LARGE SCALE GENOMIC DNA]</scope>
    <source>
        <strain evidence="5">cv. WT478/WT964</strain>
        <tissue evidence="4">Leaves</tissue>
    </source>
</reference>
<dbReference type="FunFam" id="1.25.40.10:FF:000366">
    <property type="entry name" value="Pentatricopeptide (PPR) repeat-containing protein"/>
    <property type="match status" value="1"/>
</dbReference>
<dbReference type="PANTHER" id="PTHR24015:SF1063">
    <property type="entry name" value="OS12G0156900 PROTEIN"/>
    <property type="match status" value="1"/>
</dbReference>
<dbReference type="Pfam" id="PF14432">
    <property type="entry name" value="DYW_deaminase"/>
    <property type="match status" value="1"/>
</dbReference>